<dbReference type="EMBL" id="QUQM01000003">
    <property type="protein sequence ID" value="KAA8648078.1"/>
    <property type="molecule type" value="Genomic_DNA"/>
</dbReference>
<dbReference type="InterPro" id="IPR016035">
    <property type="entry name" value="Acyl_Trfase/lysoPLipase"/>
</dbReference>
<keyword evidence="8" id="KW-0472">Membrane</keyword>
<dbReference type="Gene3D" id="3.40.47.10">
    <property type="match status" value="1"/>
</dbReference>
<feature type="transmembrane region" description="Helical" evidence="8">
    <location>
        <begin position="1878"/>
        <end position="1899"/>
    </location>
</feature>
<evidence type="ECO:0000313" key="12">
    <source>
        <dbReference type="EMBL" id="KAA8648078.1"/>
    </source>
</evidence>
<gene>
    <name evidence="12" type="ORF">ATNIH1004_003961</name>
</gene>
<dbReference type="FunFam" id="3.40.366.10:FF:000017">
    <property type="entry name" value="Non-reducing polyketide synthase aptA"/>
    <property type="match status" value="1"/>
</dbReference>
<dbReference type="GO" id="GO:0006633">
    <property type="term" value="P:fatty acid biosynthetic process"/>
    <property type="evidence" value="ECO:0007669"/>
    <property type="project" value="TreeGrafter"/>
</dbReference>
<dbReference type="InterPro" id="IPR014030">
    <property type="entry name" value="Ketoacyl_synth_N"/>
</dbReference>
<dbReference type="Pfam" id="PF00698">
    <property type="entry name" value="Acyl_transf_1"/>
    <property type="match status" value="1"/>
</dbReference>
<dbReference type="InterPro" id="IPR011008">
    <property type="entry name" value="Dimeric_a/b-barrel"/>
</dbReference>
<dbReference type="Gene3D" id="3.10.129.110">
    <property type="entry name" value="Polyketide synthase dehydratase"/>
    <property type="match status" value="2"/>
</dbReference>
<dbReference type="InterPro" id="IPR009799">
    <property type="entry name" value="EthD_dom"/>
</dbReference>
<feature type="region of interest" description="N-terminal hotdog fold" evidence="6">
    <location>
        <begin position="1202"/>
        <end position="1364"/>
    </location>
</feature>
<dbReference type="InterPro" id="IPR014031">
    <property type="entry name" value="Ketoacyl_synth_C"/>
</dbReference>
<evidence type="ECO:0000259" key="11">
    <source>
        <dbReference type="PROSITE" id="PS52019"/>
    </source>
</evidence>
<reference evidence="12 13" key="1">
    <citation type="submission" date="2019-08" db="EMBL/GenBank/DDBJ databases">
        <title>The genome sequence of a newly discovered highly antifungal drug resistant Aspergillus species, Aspergillus tanneri NIH 1004.</title>
        <authorList>
            <person name="Mounaud S."/>
            <person name="Singh I."/>
            <person name="Joardar V."/>
            <person name="Pakala S."/>
            <person name="Pakala S."/>
            <person name="Venepally P."/>
            <person name="Chung J.K."/>
            <person name="Losada L."/>
            <person name="Nierman W.C."/>
        </authorList>
    </citation>
    <scope>NUCLEOTIDE SEQUENCE [LARGE SCALE GENOMIC DNA]</scope>
    <source>
        <strain evidence="12 13">NIH1004</strain>
    </source>
</reference>
<dbReference type="SUPFAM" id="SSF53901">
    <property type="entry name" value="Thiolase-like"/>
    <property type="match status" value="1"/>
</dbReference>
<dbReference type="InterPro" id="IPR020841">
    <property type="entry name" value="PKS_Beta-ketoAc_synthase_dom"/>
</dbReference>
<dbReference type="VEuPathDB" id="FungiDB:EYZ11_006275"/>
<feature type="domain" description="PKS/mFAS DH" evidence="11">
    <location>
        <begin position="1202"/>
        <end position="1539"/>
    </location>
</feature>
<dbReference type="Pfam" id="PF22621">
    <property type="entry name" value="CurL-like_PKS_C"/>
    <property type="match status" value="1"/>
</dbReference>
<dbReference type="InterPro" id="IPR001227">
    <property type="entry name" value="Ac_transferase_dom_sf"/>
</dbReference>
<dbReference type="OrthoDB" id="329835at2759"/>
<dbReference type="FunFam" id="3.40.47.10:FF:000031">
    <property type="entry name" value="Sterigmatocystin biosynthesis polyketide synthase"/>
    <property type="match status" value="1"/>
</dbReference>
<dbReference type="PANTHER" id="PTHR43775:SF37">
    <property type="entry name" value="SI:DKEY-61P9.11"/>
    <property type="match status" value="1"/>
</dbReference>
<evidence type="ECO:0000256" key="5">
    <source>
        <dbReference type="ARBA" id="ARBA00023033"/>
    </source>
</evidence>
<sequence length="1957" mass="212778">MTIYTPASDSQIEASKMKLVYFSNEFPHDDLQDLLRRLYKHSNSRSHPILAQFIDDATIAIREEIRQLPASLKRLMPPLDTVLDLADHPALRKGPLGGSIDGVLLCMLELGTLIRYYEISSGGYDLPLGNTYLAGLGIGLLATAAVSLSQVLTDLPIAGAEVVRVAFRLGVVVDEISQNLEQRDPNSSPETWASVVTGVAVEDVQAELDSIHKTENTPRASQVFISALSQTSVTVSGPPSRLKRIFRLSEFFRGRKIVSLPVYGGLCHAEHIYNEKHVDEVISTQSMRQLNERLVPGIPIFSTSTGRPYVVGSARELFKQIIIEIMTQKIEWDRVVQGVIECAQSLSAPECQIFVFRLSLPIHDLLSTSAAVIPDTAMATEELIPWVSKTGIGSTAARGTKQSKLAIVGMSCRMPAGATDTEKFWQLLEQGLDVHRKIPADRFDVDSHYDPTGKRVNTSMTPYGCFIEEPGLFDAPFFNMSPREAQQTDPMQRLALVTAYEALERAGYVANRTASTNLHRIGTFYGQASDDYREVNTAQEISTYFIPGGCRAFGPGRINYFFKFSGPSFSCDTACSSSLATIQAACTSLWNGDTDMVVAGGMNVLTNSDAFAGLSNGHFLSKTPNACKTWDCEADGYCRADGVASIVLKRFDDAVGDNDNILGVILGTATNHSAEAVSITHPHAGAQSYLYQQVLRSAGVDPLDVSYVEMHGTGTQAGDAVEIKSITDVFAPNSTKRRTAKQPLHIGAVKANVGHGEAVAGVTALLKVLLMYQNNAIPPHIGIKNSLNPTFPKDLDRRNVHIPFEKTAWPRLEAKSRYAVVNNFSAAGGNTTLVLEDAPQRETPVTTDPRRTHAVLVSAKSKISLKGNLERLLAYLDAHPEVSLADLSYTTTARRYHHNHRVAIAISDVTQARKKLGSSLESVDSHKPIPATGPPPVAFAFTGQGASHKSMNLELFHQAPVFRSQILYLDSLAQRQGFPSFVPAIDGSFHKDHAHSPVVTQMALVALEMALARYWDSLGVRPSVVVGHSLGEYAALYVAGVLSASDALALVGYRAKLLEQKCQAGSHQMVAVRASLPEIEQSAGGLAFEVACINGPKETVLSGSRAEMDAITDLILDDFESLAQSGILFQPPRLPVISPLLGKVIFADKTVNAQYVRRATRETVNFLAALQAAQRISTVDEETVWVELGPHPVCTGFVKATIPTLNAAVPSLNRTEDNWTTLAQSLTSLHSAGVPLDWNEFHRPFEPPYVSWICPPAKAGLAPSTGVQSNLQTSTVQRIIEESFRKPAGKVVMQSDLMQPEFLAAANGHRMNNCGVVTSCIRVSVETGDISSGQASLFWRNVLANGDIEEPFASAEIQYGDAAAWLESWIPQKHLVQGRIDALERLADEGIANRFSHRMAYLLFANNLVDYADKYRGMQSVILHELEATAAVTLTTQKGGVWTVPPYFIDSVAHLAGFVMNVSDAIDTKANYCVTPGWRSMRFARPLVAGAQYRSYVKMIPTAADATVYLGDVYILHDAEIIGLVQGIQFRRYPRILLNRFFSPPDLDSPPAAAAVAAPAALAPKPTPAALPVTSSPLPAPKAAAPAPAPEPGQAPAPTAAGESSDSVAAKAIALIAKEAALEHSDLTDDASFASLGVDSLMSLVISEKFREELGVSSSEGMAGSSDKLLCLTICGYRKPGMSEEDYKHHMTKISAPMTQDLMVKYGVIHNPHATRALMGQLFDSQMANIADFDCFSQVVFRRLEDYKRMKQDPWYQQHLLGDHEQFADTKRSMMTIGWISQFVDHGVVVDGIEASSSRKDFQATAVLTGMFLSGAMTSLSLMAVPVFLDTTTVPGQLFHQWVRLYHYGHQVLPTLAVVTFSLYGYSAWRRRKAKKSWGALVLAGLTTVAMLPFTWLVMVPTNNILFALEASSRASGAVATMEEARALVTKWCWMHLARSLFPLAGAVIGMVQILVA</sequence>
<dbReference type="VEuPathDB" id="FungiDB:EYZ11_007067"/>
<dbReference type="CDD" id="cd00833">
    <property type="entry name" value="PKS"/>
    <property type="match status" value="1"/>
</dbReference>
<comment type="caution">
    <text evidence="12">The sequence shown here is derived from an EMBL/GenBank/DDBJ whole genome shotgun (WGS) entry which is preliminary data.</text>
</comment>
<dbReference type="InterPro" id="IPR030918">
    <property type="entry name" value="PT_fungal_PKS"/>
</dbReference>
<dbReference type="SUPFAM" id="SSF54909">
    <property type="entry name" value="Dimeric alpha+beta barrel"/>
    <property type="match status" value="1"/>
</dbReference>
<dbReference type="Gene3D" id="3.30.70.100">
    <property type="match status" value="1"/>
</dbReference>
<dbReference type="Pfam" id="PF02801">
    <property type="entry name" value="Ketoacyl-synt_C"/>
    <property type="match status" value="1"/>
</dbReference>
<name>A0A5M9MM29_9EURO</name>
<keyword evidence="3" id="KW-0597">Phosphoprotein</keyword>
<dbReference type="Proteomes" id="UP000324241">
    <property type="component" value="Unassembled WGS sequence"/>
</dbReference>
<feature type="transmembrane region" description="Helical" evidence="8">
    <location>
        <begin position="1937"/>
        <end position="1956"/>
    </location>
</feature>
<feature type="active site" description="Proton acceptor; for dehydratase activity" evidence="6">
    <location>
        <position position="1242"/>
    </location>
</feature>
<dbReference type="SUPFAM" id="SSF55048">
    <property type="entry name" value="Probable ACP-binding domain of malonyl-CoA ACP transacylase"/>
    <property type="match status" value="1"/>
</dbReference>
<evidence type="ECO:0000256" key="8">
    <source>
        <dbReference type="SAM" id="Phobius"/>
    </source>
</evidence>
<dbReference type="SMART" id="SM00825">
    <property type="entry name" value="PKS_KS"/>
    <property type="match status" value="1"/>
</dbReference>
<dbReference type="SUPFAM" id="SSF47336">
    <property type="entry name" value="ACP-like"/>
    <property type="match status" value="1"/>
</dbReference>
<dbReference type="GO" id="GO:0044550">
    <property type="term" value="P:secondary metabolite biosynthetic process"/>
    <property type="evidence" value="ECO:0007669"/>
    <property type="project" value="TreeGrafter"/>
</dbReference>
<evidence type="ECO:0000259" key="9">
    <source>
        <dbReference type="PROSITE" id="PS50075"/>
    </source>
</evidence>
<evidence type="ECO:0000256" key="6">
    <source>
        <dbReference type="PROSITE-ProRule" id="PRU01363"/>
    </source>
</evidence>
<dbReference type="InterPro" id="IPR016039">
    <property type="entry name" value="Thiolase-like"/>
</dbReference>
<evidence type="ECO:0000259" key="10">
    <source>
        <dbReference type="PROSITE" id="PS52004"/>
    </source>
</evidence>
<feature type="active site" description="Proton donor; for dehydratase activity" evidence="6">
    <location>
        <position position="1450"/>
    </location>
</feature>
<keyword evidence="8" id="KW-0812">Transmembrane</keyword>
<feature type="transmembrane region" description="Helical" evidence="8">
    <location>
        <begin position="1806"/>
        <end position="1828"/>
    </location>
</feature>
<organism evidence="12 13">
    <name type="scientific">Aspergillus tanneri</name>
    <dbReference type="NCBI Taxonomy" id="1220188"/>
    <lineage>
        <taxon>Eukaryota</taxon>
        <taxon>Fungi</taxon>
        <taxon>Dikarya</taxon>
        <taxon>Ascomycota</taxon>
        <taxon>Pezizomycotina</taxon>
        <taxon>Eurotiomycetes</taxon>
        <taxon>Eurotiomycetidae</taxon>
        <taxon>Eurotiales</taxon>
        <taxon>Aspergillaceae</taxon>
        <taxon>Aspergillus</taxon>
        <taxon>Aspergillus subgen. Circumdati</taxon>
    </lineage>
</organism>
<dbReference type="InterPro" id="IPR016036">
    <property type="entry name" value="Malonyl_transacylase_ACP-bd"/>
</dbReference>
<dbReference type="GeneID" id="54326663"/>
<evidence type="ECO:0000256" key="7">
    <source>
        <dbReference type="SAM" id="MobiDB-lite"/>
    </source>
</evidence>
<evidence type="ECO:0000313" key="13">
    <source>
        <dbReference type="Proteomes" id="UP000324241"/>
    </source>
</evidence>
<feature type="region of interest" description="Disordered" evidence="7">
    <location>
        <begin position="1572"/>
        <end position="1603"/>
    </location>
</feature>
<dbReference type="InterPro" id="IPR036736">
    <property type="entry name" value="ACP-like_sf"/>
</dbReference>
<protein>
    <submittedName>
        <fullName evidence="12">Type I Polyketide synthases (Type I PKS)</fullName>
    </submittedName>
</protein>
<keyword evidence="5" id="KW-0560">Oxidoreductase</keyword>
<keyword evidence="8" id="KW-1133">Transmembrane helix</keyword>
<feature type="domain" description="Carrier" evidence="9">
    <location>
        <begin position="1603"/>
        <end position="1685"/>
    </location>
</feature>
<dbReference type="GO" id="GO:0004312">
    <property type="term" value="F:fatty acid synthase activity"/>
    <property type="evidence" value="ECO:0007669"/>
    <property type="project" value="TreeGrafter"/>
</dbReference>
<dbReference type="Pfam" id="PF00109">
    <property type="entry name" value="ketoacyl-synt"/>
    <property type="match status" value="1"/>
</dbReference>
<keyword evidence="5" id="KW-0503">Monooxygenase</keyword>
<dbReference type="NCBIfam" id="TIGR04532">
    <property type="entry name" value="PT_fungal_PKS"/>
    <property type="match status" value="1"/>
</dbReference>
<dbReference type="PANTHER" id="PTHR43775">
    <property type="entry name" value="FATTY ACID SYNTHASE"/>
    <property type="match status" value="1"/>
</dbReference>
<dbReference type="SMART" id="SM00827">
    <property type="entry name" value="PKS_AT"/>
    <property type="match status" value="1"/>
</dbReference>
<evidence type="ECO:0000256" key="4">
    <source>
        <dbReference type="ARBA" id="ARBA00022679"/>
    </source>
</evidence>
<feature type="domain" description="Ketosynthase family 3 (KS3)" evidence="10">
    <location>
        <begin position="402"/>
        <end position="837"/>
    </location>
</feature>
<keyword evidence="4" id="KW-0808">Transferase</keyword>
<dbReference type="InterPro" id="IPR032088">
    <property type="entry name" value="SAT"/>
</dbReference>
<dbReference type="Pfam" id="PF07110">
    <property type="entry name" value="EthD"/>
    <property type="match status" value="1"/>
</dbReference>
<dbReference type="SUPFAM" id="SSF52151">
    <property type="entry name" value="FabD/lysophospholipase-like"/>
    <property type="match status" value="1"/>
</dbReference>
<evidence type="ECO:0000256" key="2">
    <source>
        <dbReference type="ARBA" id="ARBA00022450"/>
    </source>
</evidence>
<dbReference type="PROSITE" id="PS52019">
    <property type="entry name" value="PKS_MFAS_DH"/>
    <property type="match status" value="1"/>
</dbReference>
<dbReference type="Gene3D" id="3.40.366.10">
    <property type="entry name" value="Malonyl-Coenzyme A Acyl Carrier Protein, domain 2"/>
    <property type="match status" value="3"/>
</dbReference>
<dbReference type="Pfam" id="PF16073">
    <property type="entry name" value="SAT"/>
    <property type="match status" value="1"/>
</dbReference>
<dbReference type="PROSITE" id="PS52004">
    <property type="entry name" value="KS3_2"/>
    <property type="match status" value="1"/>
</dbReference>
<dbReference type="GO" id="GO:0004497">
    <property type="term" value="F:monooxygenase activity"/>
    <property type="evidence" value="ECO:0007669"/>
    <property type="project" value="UniProtKB-KW"/>
</dbReference>
<dbReference type="InterPro" id="IPR009081">
    <property type="entry name" value="PP-bd_ACP"/>
</dbReference>
<evidence type="ECO:0000256" key="1">
    <source>
        <dbReference type="ARBA" id="ARBA00005986"/>
    </source>
</evidence>
<dbReference type="InterPro" id="IPR042104">
    <property type="entry name" value="PKS_dehydratase_sf"/>
</dbReference>
<evidence type="ECO:0000256" key="3">
    <source>
        <dbReference type="ARBA" id="ARBA00022553"/>
    </source>
</evidence>
<dbReference type="RefSeq" id="XP_033427439.1">
    <property type="nucleotide sequence ID" value="XM_033568633.1"/>
</dbReference>
<proteinExistence type="inferred from homology"/>
<dbReference type="InterPro" id="IPR013901">
    <property type="entry name" value="Anthrone_oxy"/>
</dbReference>
<dbReference type="Pfam" id="PF00550">
    <property type="entry name" value="PP-binding"/>
    <property type="match status" value="1"/>
</dbReference>
<dbReference type="PROSITE" id="PS50075">
    <property type="entry name" value="CARRIER"/>
    <property type="match status" value="1"/>
</dbReference>
<feature type="region of interest" description="C-terminal hotdog fold" evidence="6">
    <location>
        <begin position="1391"/>
        <end position="1539"/>
    </location>
</feature>
<dbReference type="Gene3D" id="1.10.1200.10">
    <property type="entry name" value="ACP-like"/>
    <property type="match status" value="1"/>
</dbReference>
<dbReference type="InterPro" id="IPR049900">
    <property type="entry name" value="PKS_mFAS_DH"/>
</dbReference>
<dbReference type="VEuPathDB" id="FungiDB:EYZ11_006293"/>
<keyword evidence="2" id="KW-0596">Phosphopantetheine</keyword>
<dbReference type="InterPro" id="IPR050091">
    <property type="entry name" value="PKS_NRPS_Biosynth_Enz"/>
</dbReference>
<dbReference type="Pfam" id="PF08592">
    <property type="entry name" value="Anthrone_oxy"/>
    <property type="match status" value="1"/>
</dbReference>
<accession>A0A5M9MM29</accession>
<comment type="similarity">
    <text evidence="1">Belongs to the tpcK family.</text>
</comment>
<dbReference type="InterPro" id="IPR014043">
    <property type="entry name" value="Acyl_transferase_dom"/>
</dbReference>